<organism evidence="3 4">
    <name type="scientific">Micromonospora craniellae</name>
    <dbReference type="NCBI Taxonomy" id="2294034"/>
    <lineage>
        <taxon>Bacteria</taxon>
        <taxon>Bacillati</taxon>
        <taxon>Actinomycetota</taxon>
        <taxon>Actinomycetes</taxon>
        <taxon>Micromonosporales</taxon>
        <taxon>Micromonosporaceae</taxon>
        <taxon>Micromonospora</taxon>
    </lineage>
</organism>
<dbReference type="InterPro" id="IPR056798">
    <property type="entry name" value="ADH_Fe_C"/>
</dbReference>
<gene>
    <name evidence="3" type="ORF">D0Q02_04305</name>
</gene>
<evidence type="ECO:0000313" key="3">
    <source>
        <dbReference type="EMBL" id="RFS47771.1"/>
    </source>
</evidence>
<dbReference type="PANTHER" id="PTHR11496">
    <property type="entry name" value="ALCOHOL DEHYDROGENASE"/>
    <property type="match status" value="1"/>
</dbReference>
<evidence type="ECO:0000313" key="4">
    <source>
        <dbReference type="Proteomes" id="UP000262621"/>
    </source>
</evidence>
<reference evidence="3 4" key="1">
    <citation type="submission" date="2018-08" db="EMBL/GenBank/DDBJ databases">
        <title>Verrucosispora craniellae sp. nov., isolated from a marine sponge in the South China Sea.</title>
        <authorList>
            <person name="Li L."/>
            <person name="Lin H.W."/>
        </authorList>
    </citation>
    <scope>NUCLEOTIDE SEQUENCE [LARGE SCALE GENOMIC DNA]</scope>
    <source>
        <strain evidence="3 4">LHW63014</strain>
    </source>
</reference>
<dbReference type="Pfam" id="PF25137">
    <property type="entry name" value="ADH_Fe_C"/>
    <property type="match status" value="1"/>
</dbReference>
<name>A0A372G3Z1_9ACTN</name>
<comment type="caution">
    <text evidence="3">The sequence shown here is derived from an EMBL/GenBank/DDBJ whole genome shotgun (WGS) entry which is preliminary data.</text>
</comment>
<dbReference type="AlphaFoldDB" id="A0A372G3Z1"/>
<feature type="domain" description="Fe-containing alcohol dehydrogenase-like C-terminal" evidence="2">
    <location>
        <begin position="192"/>
        <end position="363"/>
    </location>
</feature>
<dbReference type="PANTHER" id="PTHR11496:SF102">
    <property type="entry name" value="ALCOHOL DEHYDROGENASE 4"/>
    <property type="match status" value="1"/>
</dbReference>
<proteinExistence type="predicted"/>
<dbReference type="Gene3D" id="1.20.1090.10">
    <property type="entry name" value="Dehydroquinate synthase-like - alpha domain"/>
    <property type="match status" value="1"/>
</dbReference>
<feature type="region of interest" description="Disordered" evidence="1">
    <location>
        <begin position="1"/>
        <end position="39"/>
    </location>
</feature>
<dbReference type="GO" id="GO:0004022">
    <property type="term" value="F:alcohol dehydrogenase (NAD+) activity"/>
    <property type="evidence" value="ECO:0007669"/>
    <property type="project" value="TreeGrafter"/>
</dbReference>
<dbReference type="InterPro" id="IPR039697">
    <property type="entry name" value="Alcohol_dehydrogenase_Fe"/>
</dbReference>
<dbReference type="Proteomes" id="UP000262621">
    <property type="component" value="Unassembled WGS sequence"/>
</dbReference>
<evidence type="ECO:0000256" key="1">
    <source>
        <dbReference type="SAM" id="MobiDB-lite"/>
    </source>
</evidence>
<accession>A0A372G3Z1</accession>
<dbReference type="SUPFAM" id="SSF56796">
    <property type="entry name" value="Dehydroquinate synthase-like"/>
    <property type="match status" value="1"/>
</dbReference>
<protein>
    <submittedName>
        <fullName evidence="3">Iron-containing alcohol dehydrogenase</fullName>
    </submittedName>
</protein>
<sequence length="366" mass="37689">MHAADHVGPGIARAVSGGEQRAGVEVPHAGPHPTPSTGEHRIAFRGVIRTGAITLGPGDLALLDAAGGDVTATAGTPGDVVRVAYPPRLADAEALAARLDRNHPARLVAIGNGATLDVAKQAWRLGAAGPALLLAPVGDEPWRAFAPFTSLYDPDGSRVSRPDPALGDAEVLLDAAALARRPERVRHLHRADSIVHAIEVLLSRRTQEWGRALAAAGLTALGRDAPDDHLAGVVGAGLVTEAFASTGLGLAHAAASPLGAHAGRTHDAVNVLLAPHVVAYWGDRVDWRAVAGPLGTAPRADAVTTRLTDLADLAGVPRALSAAGFSWEQVRAAVPAAMRSSGMPWLPAPVDEATLTELLRRAWAGQ</sequence>
<dbReference type="EMBL" id="QVFU01000002">
    <property type="protein sequence ID" value="RFS47771.1"/>
    <property type="molecule type" value="Genomic_DNA"/>
</dbReference>
<keyword evidence="4" id="KW-1185">Reference proteome</keyword>
<evidence type="ECO:0000259" key="2">
    <source>
        <dbReference type="Pfam" id="PF25137"/>
    </source>
</evidence>